<protein>
    <recommendedName>
        <fullName evidence="1">ATPase BadF/BadG/BcrA/BcrD type domain-containing protein</fullName>
    </recommendedName>
</protein>
<dbReference type="SUPFAM" id="SSF53067">
    <property type="entry name" value="Actin-like ATPase domain"/>
    <property type="match status" value="2"/>
</dbReference>
<name>A0A844BUB4_9LACT</name>
<sequence length="309" mass="33704">MIYYIGIDGGGTQTSFTCFDYSGQSLSTLSLSTSHVAQVTEEQAQYILSSGVKSLLEEISFEPQEDKVFIGAGLAGYGINQKFKKMIEKNCRIAFEGFDYVLANDAEVALMGALDGEDGILIVAGTGSIGYAKTQDKLHRVGGWGYMLGDEGSAYWIAKQILYTFTLQSDGRLPKTTLYQVVKDELNIEQDGDLVQIISDKFYNDRTATAQLAKLGNKLLKADDSAIKEIYQDAGKELANLANGLAKHFLAQEFPIKVTTIGGVWKAGASVMSGFSEHLESNLIFVKAKHSAPYGAYLLAKKAFNQHIK</sequence>
<dbReference type="PANTHER" id="PTHR12862">
    <property type="entry name" value="BADF TYPE ATPASE DOMAIN-CONTAINING PROTEIN"/>
    <property type="match status" value="1"/>
</dbReference>
<evidence type="ECO:0000313" key="3">
    <source>
        <dbReference type="Proteomes" id="UP000469870"/>
    </source>
</evidence>
<dbReference type="Proteomes" id="UP000469870">
    <property type="component" value="Unassembled WGS sequence"/>
</dbReference>
<organism evidence="2 3">
    <name type="scientific">Fundicoccus ignavus</name>
    <dbReference type="NCBI Taxonomy" id="2664442"/>
    <lineage>
        <taxon>Bacteria</taxon>
        <taxon>Bacillati</taxon>
        <taxon>Bacillota</taxon>
        <taxon>Bacilli</taxon>
        <taxon>Lactobacillales</taxon>
        <taxon>Aerococcaceae</taxon>
        <taxon>Fundicoccus</taxon>
    </lineage>
</organism>
<dbReference type="RefSeq" id="WP_153861594.1">
    <property type="nucleotide sequence ID" value="NZ_WJQR01000003.1"/>
</dbReference>
<dbReference type="InterPro" id="IPR039758">
    <property type="entry name" value="NAGK-like"/>
</dbReference>
<dbReference type="InterPro" id="IPR002731">
    <property type="entry name" value="ATPase_BadF"/>
</dbReference>
<feature type="domain" description="ATPase BadF/BadG/BcrA/BcrD type" evidence="1">
    <location>
        <begin position="5"/>
        <end position="300"/>
    </location>
</feature>
<gene>
    <name evidence="2" type="ORF">GIY11_03975</name>
</gene>
<dbReference type="InterPro" id="IPR043129">
    <property type="entry name" value="ATPase_NBD"/>
</dbReference>
<dbReference type="Gene3D" id="3.30.420.40">
    <property type="match status" value="2"/>
</dbReference>
<dbReference type="CDD" id="cd24007">
    <property type="entry name" value="ASKHA_NBD_eukNAGK-like"/>
    <property type="match status" value="1"/>
</dbReference>
<dbReference type="PANTHER" id="PTHR12862:SF0">
    <property type="entry name" value="N-ACETYL-D-GLUCOSAMINE KINASE"/>
    <property type="match status" value="1"/>
</dbReference>
<evidence type="ECO:0000259" key="1">
    <source>
        <dbReference type="Pfam" id="PF01869"/>
    </source>
</evidence>
<dbReference type="Pfam" id="PF01869">
    <property type="entry name" value="BcrAD_BadFG"/>
    <property type="match status" value="1"/>
</dbReference>
<evidence type="ECO:0000313" key="2">
    <source>
        <dbReference type="EMBL" id="MRI81169.1"/>
    </source>
</evidence>
<accession>A0A844BUB4</accession>
<proteinExistence type="predicted"/>
<dbReference type="GO" id="GO:0045127">
    <property type="term" value="F:N-acetylglucosamine kinase activity"/>
    <property type="evidence" value="ECO:0007669"/>
    <property type="project" value="InterPro"/>
</dbReference>
<reference evidence="2 3" key="1">
    <citation type="submission" date="2019-11" db="EMBL/GenBank/DDBJ databases">
        <title>Characterisation of Fundicoccus ignavus gen. nov. sp. nov., a novel genus of the family Aerococcaceae isolated from bulk tank milk.</title>
        <authorList>
            <person name="Siebert A."/>
            <person name="Huptas C."/>
            <person name="Wenning M."/>
            <person name="Scherer S."/>
            <person name="Doll E.V."/>
        </authorList>
    </citation>
    <scope>NUCLEOTIDE SEQUENCE [LARGE SCALE GENOMIC DNA]</scope>
    <source>
        <strain evidence="2 3">DSM 109653</strain>
    </source>
</reference>
<dbReference type="EMBL" id="WJQR01000003">
    <property type="protein sequence ID" value="MRI81169.1"/>
    <property type="molecule type" value="Genomic_DNA"/>
</dbReference>
<dbReference type="AlphaFoldDB" id="A0A844BUB4"/>
<comment type="caution">
    <text evidence="2">The sequence shown here is derived from an EMBL/GenBank/DDBJ whole genome shotgun (WGS) entry which is preliminary data.</text>
</comment>